<feature type="region of interest" description="Disordered" evidence="8">
    <location>
        <begin position="212"/>
        <end position="257"/>
    </location>
</feature>
<keyword evidence="3" id="KW-0805">Transcription regulation</keyword>
<evidence type="ECO:0000259" key="9">
    <source>
        <dbReference type="PROSITE" id="PS50217"/>
    </source>
</evidence>
<dbReference type="PANTHER" id="PTHR46714">
    <property type="entry name" value="TRANSCRIPTIONAL ACTIVATOR HAC1"/>
    <property type="match status" value="1"/>
</dbReference>
<evidence type="ECO:0000256" key="3">
    <source>
        <dbReference type="ARBA" id="ARBA00023015"/>
    </source>
</evidence>
<name>A0A1Y2F8I2_9BASI</name>
<evidence type="ECO:0000256" key="6">
    <source>
        <dbReference type="ARBA" id="ARBA00023230"/>
    </source>
</evidence>
<dbReference type="GO" id="GO:0006986">
    <property type="term" value="P:response to unfolded protein"/>
    <property type="evidence" value="ECO:0007669"/>
    <property type="project" value="UniProtKB-KW"/>
</dbReference>
<accession>A0A1Y2F8I2</accession>
<dbReference type="PROSITE" id="PS00036">
    <property type="entry name" value="BZIP_BASIC"/>
    <property type="match status" value="1"/>
</dbReference>
<feature type="domain" description="BZIP" evidence="9">
    <location>
        <begin position="49"/>
        <end position="87"/>
    </location>
</feature>
<evidence type="ECO:0000313" key="10">
    <source>
        <dbReference type="EMBL" id="ORY80201.1"/>
    </source>
</evidence>
<dbReference type="PANTHER" id="PTHR46714:SF6">
    <property type="entry name" value="TRANSCRIPTIONAL ACTIVATOR HAC1"/>
    <property type="match status" value="1"/>
</dbReference>
<feature type="region of interest" description="Disordered" evidence="8">
    <location>
        <begin position="1"/>
        <end position="78"/>
    </location>
</feature>
<comment type="similarity">
    <text evidence="2">Belongs to the bZIP family.</text>
</comment>
<keyword evidence="4" id="KW-0238">DNA-binding</keyword>
<feature type="region of interest" description="Disordered" evidence="8">
    <location>
        <begin position="97"/>
        <end position="117"/>
    </location>
</feature>
<dbReference type="AlphaFoldDB" id="A0A1Y2F8I2"/>
<dbReference type="Pfam" id="PF07716">
    <property type="entry name" value="bZIP_2"/>
    <property type="match status" value="1"/>
</dbReference>
<dbReference type="Gene3D" id="1.20.5.170">
    <property type="match status" value="1"/>
</dbReference>
<evidence type="ECO:0000256" key="8">
    <source>
        <dbReference type="SAM" id="MobiDB-lite"/>
    </source>
</evidence>
<keyword evidence="5" id="KW-0804">Transcription</keyword>
<evidence type="ECO:0000256" key="7">
    <source>
        <dbReference type="ARBA" id="ARBA00023242"/>
    </source>
</evidence>
<evidence type="ECO:0000256" key="5">
    <source>
        <dbReference type="ARBA" id="ARBA00023163"/>
    </source>
</evidence>
<dbReference type="InterPro" id="IPR004827">
    <property type="entry name" value="bZIP"/>
</dbReference>
<dbReference type="SMART" id="SM00338">
    <property type="entry name" value="BRLZ"/>
    <property type="match status" value="1"/>
</dbReference>
<dbReference type="GO" id="GO:0000981">
    <property type="term" value="F:DNA-binding transcription factor activity, RNA polymerase II-specific"/>
    <property type="evidence" value="ECO:0007669"/>
    <property type="project" value="InterPro"/>
</dbReference>
<comment type="caution">
    <text evidence="10">The sequence shown here is derived from an EMBL/GenBank/DDBJ whole genome shotgun (WGS) entry which is preliminary data.</text>
</comment>
<gene>
    <name evidence="10" type="ORF">BCR35DRAFT_352532</name>
</gene>
<dbReference type="SUPFAM" id="SSF57959">
    <property type="entry name" value="Leucine zipper domain"/>
    <property type="match status" value="1"/>
</dbReference>
<comment type="subcellular location">
    <subcellularLocation>
        <location evidence="1">Nucleus</location>
    </subcellularLocation>
</comment>
<organism evidence="10 11">
    <name type="scientific">Leucosporidium creatinivorum</name>
    <dbReference type="NCBI Taxonomy" id="106004"/>
    <lineage>
        <taxon>Eukaryota</taxon>
        <taxon>Fungi</taxon>
        <taxon>Dikarya</taxon>
        <taxon>Basidiomycota</taxon>
        <taxon>Pucciniomycotina</taxon>
        <taxon>Microbotryomycetes</taxon>
        <taxon>Leucosporidiales</taxon>
        <taxon>Leucosporidium</taxon>
    </lineage>
</organism>
<keyword evidence="7" id="KW-0539">Nucleus</keyword>
<dbReference type="OrthoDB" id="295274at2759"/>
<dbReference type="GO" id="GO:0045944">
    <property type="term" value="P:positive regulation of transcription by RNA polymerase II"/>
    <property type="evidence" value="ECO:0007669"/>
    <property type="project" value="InterPro"/>
</dbReference>
<evidence type="ECO:0000256" key="4">
    <source>
        <dbReference type="ARBA" id="ARBA00023125"/>
    </source>
</evidence>
<dbReference type="GO" id="GO:0003677">
    <property type="term" value="F:DNA binding"/>
    <property type="evidence" value="ECO:0007669"/>
    <property type="project" value="UniProtKB-KW"/>
</dbReference>
<dbReference type="InParanoid" id="A0A1Y2F8I2"/>
<dbReference type="STRING" id="106004.A0A1Y2F8I2"/>
<protein>
    <recommendedName>
        <fullName evidence="9">BZIP domain-containing protein</fullName>
    </recommendedName>
</protein>
<evidence type="ECO:0000313" key="11">
    <source>
        <dbReference type="Proteomes" id="UP000193467"/>
    </source>
</evidence>
<dbReference type="Proteomes" id="UP000193467">
    <property type="component" value="Unassembled WGS sequence"/>
</dbReference>
<evidence type="ECO:0000256" key="1">
    <source>
        <dbReference type="ARBA" id="ARBA00004123"/>
    </source>
</evidence>
<dbReference type="GO" id="GO:0005634">
    <property type="term" value="C:nucleus"/>
    <property type="evidence" value="ECO:0007669"/>
    <property type="project" value="UniProtKB-SubCell"/>
</dbReference>
<sequence>MASTAASPSVYSPPTRSKRSASVTSSDYGESPPVKKKATSKRSSAADKEYKKEERMERNRKAAQASRDRKKLQQEGMEARIADLERQLAAAQQAPAVNLDPLPLPPCRATSSSSAPHRVISLEEENESLRTQLQLEQLQSATLKVRLGALETKFARLDDLLRGDSSTSTAKLASPMLPPLPTPPTAFSLPSLPTPPAPTAFPFLDDVSPAALTSAEPSSKLETGPEGANDDEKDSLRLVAAEAVPTSSSGPSHDPSLFFDPLVVVSDGQDSLDSYPSSNPLFHLD</sequence>
<feature type="region of interest" description="Disordered" evidence="8">
    <location>
        <begin position="165"/>
        <end position="193"/>
    </location>
</feature>
<keyword evidence="6" id="KW-0834">Unfolded protein response</keyword>
<keyword evidence="11" id="KW-1185">Reference proteome</keyword>
<dbReference type="InterPro" id="IPR044280">
    <property type="entry name" value="Hac1/HY5"/>
</dbReference>
<dbReference type="EMBL" id="MCGR01000025">
    <property type="protein sequence ID" value="ORY80201.1"/>
    <property type="molecule type" value="Genomic_DNA"/>
</dbReference>
<dbReference type="PROSITE" id="PS50217">
    <property type="entry name" value="BZIP"/>
    <property type="match status" value="1"/>
</dbReference>
<feature type="compositionally biased region" description="Basic and acidic residues" evidence="8">
    <location>
        <begin position="44"/>
        <end position="60"/>
    </location>
</feature>
<reference evidence="10 11" key="1">
    <citation type="submission" date="2016-07" db="EMBL/GenBank/DDBJ databases">
        <title>Pervasive Adenine N6-methylation of Active Genes in Fungi.</title>
        <authorList>
            <consortium name="DOE Joint Genome Institute"/>
            <person name="Mondo S.J."/>
            <person name="Dannebaum R.O."/>
            <person name="Kuo R.C."/>
            <person name="Labutti K."/>
            <person name="Haridas S."/>
            <person name="Kuo A."/>
            <person name="Salamov A."/>
            <person name="Ahrendt S.R."/>
            <person name="Lipzen A."/>
            <person name="Sullivan W."/>
            <person name="Andreopoulos W.B."/>
            <person name="Clum A."/>
            <person name="Lindquist E."/>
            <person name="Daum C."/>
            <person name="Ramamoorthy G.K."/>
            <person name="Gryganskyi A."/>
            <person name="Culley D."/>
            <person name="Magnuson J.K."/>
            <person name="James T.Y."/>
            <person name="O'Malley M.A."/>
            <person name="Stajich J.E."/>
            <person name="Spatafora J.W."/>
            <person name="Visel A."/>
            <person name="Grigoriev I.V."/>
        </authorList>
    </citation>
    <scope>NUCLEOTIDE SEQUENCE [LARGE SCALE GENOMIC DNA]</scope>
    <source>
        <strain evidence="10 11">62-1032</strain>
    </source>
</reference>
<proteinExistence type="inferred from homology"/>
<dbReference type="InterPro" id="IPR046347">
    <property type="entry name" value="bZIP_sf"/>
</dbReference>
<feature type="compositionally biased region" description="Polar residues" evidence="8">
    <location>
        <begin position="1"/>
        <end position="28"/>
    </location>
</feature>
<feature type="non-terminal residue" evidence="10">
    <location>
        <position position="285"/>
    </location>
</feature>
<evidence type="ECO:0000256" key="2">
    <source>
        <dbReference type="ARBA" id="ARBA00007163"/>
    </source>
</evidence>